<dbReference type="Gene3D" id="1.20.1050.10">
    <property type="match status" value="1"/>
</dbReference>
<dbReference type="FunFam" id="3.40.30.10:FF:000035">
    <property type="entry name" value="hematopoietic prostaglandin D synthase"/>
    <property type="match status" value="1"/>
</dbReference>
<dbReference type="SFLD" id="SFLDS00019">
    <property type="entry name" value="Glutathione_Transferase_(cytos"/>
    <property type="match status" value="1"/>
</dbReference>
<dbReference type="PROSITE" id="PS50404">
    <property type="entry name" value="GST_NTER"/>
    <property type="match status" value="1"/>
</dbReference>
<dbReference type="Proteomes" id="UP000887568">
    <property type="component" value="Unplaced"/>
</dbReference>
<dbReference type="PANTHER" id="PTHR11571">
    <property type="entry name" value="GLUTATHIONE S-TRANSFERASE"/>
    <property type="match status" value="1"/>
</dbReference>
<dbReference type="OMA" id="EVANVYF"/>
<dbReference type="CDD" id="cd03192">
    <property type="entry name" value="GST_C_Sigma_like"/>
    <property type="match status" value="1"/>
</dbReference>
<dbReference type="InterPro" id="IPR004045">
    <property type="entry name" value="Glutathione_S-Trfase_N"/>
</dbReference>
<dbReference type="GeneID" id="119731461"/>
<feature type="domain" description="GST C-terminal" evidence="2">
    <location>
        <begin position="81"/>
        <end position="206"/>
    </location>
</feature>
<evidence type="ECO:0000259" key="1">
    <source>
        <dbReference type="PROSITE" id="PS50404"/>
    </source>
</evidence>
<dbReference type="SFLD" id="SFLDG01205">
    <property type="entry name" value="AMPS.1"/>
    <property type="match status" value="1"/>
</dbReference>
<proteinExistence type="predicted"/>
<dbReference type="PANTHER" id="PTHR11571:SF150">
    <property type="entry name" value="GLUTATHIONE S-TRANSFERASE"/>
    <property type="match status" value="1"/>
</dbReference>
<evidence type="ECO:0008006" key="5">
    <source>
        <dbReference type="Google" id="ProtNLM"/>
    </source>
</evidence>
<name>A0A914A9M9_PATMI</name>
<dbReference type="InterPro" id="IPR040079">
    <property type="entry name" value="Glutathione_S-Trfase"/>
</dbReference>
<dbReference type="AlphaFoldDB" id="A0A914A9M9"/>
<evidence type="ECO:0000313" key="4">
    <source>
        <dbReference type="Proteomes" id="UP000887568"/>
    </source>
</evidence>
<dbReference type="GO" id="GO:0004364">
    <property type="term" value="F:glutathione transferase activity"/>
    <property type="evidence" value="ECO:0007669"/>
    <property type="project" value="TreeGrafter"/>
</dbReference>
<feature type="domain" description="GST N-terminal" evidence="1">
    <location>
        <begin position="2"/>
        <end position="79"/>
    </location>
</feature>
<protein>
    <recommendedName>
        <fullName evidence="5">Glutathione S-transferase</fullName>
    </recommendedName>
</protein>
<dbReference type="Pfam" id="PF02798">
    <property type="entry name" value="GST_N"/>
    <property type="match status" value="1"/>
</dbReference>
<dbReference type="PROSITE" id="PS50405">
    <property type="entry name" value="GST_CTER"/>
    <property type="match status" value="1"/>
</dbReference>
<evidence type="ECO:0000259" key="2">
    <source>
        <dbReference type="PROSITE" id="PS50405"/>
    </source>
</evidence>
<accession>A0A914A9M9</accession>
<dbReference type="EnsemblMetazoa" id="XM_038204629.1">
    <property type="protein sequence ID" value="XP_038060557.1"/>
    <property type="gene ID" value="LOC119731461"/>
</dbReference>
<dbReference type="Pfam" id="PF14497">
    <property type="entry name" value="GST_C_3"/>
    <property type="match status" value="1"/>
</dbReference>
<reference evidence="3" key="1">
    <citation type="submission" date="2022-11" db="UniProtKB">
        <authorList>
            <consortium name="EnsemblMetazoa"/>
        </authorList>
    </citation>
    <scope>IDENTIFICATION</scope>
</reference>
<dbReference type="InterPro" id="IPR050213">
    <property type="entry name" value="GST_superfamily"/>
</dbReference>
<dbReference type="FunFam" id="1.20.1050.10:FF:000030">
    <property type="entry name" value="Glutathione S-transferase S1"/>
    <property type="match status" value="1"/>
</dbReference>
<dbReference type="SUPFAM" id="SSF47616">
    <property type="entry name" value="GST C-terminal domain-like"/>
    <property type="match status" value="1"/>
</dbReference>
<dbReference type="SUPFAM" id="SSF52833">
    <property type="entry name" value="Thioredoxin-like"/>
    <property type="match status" value="1"/>
</dbReference>
<sequence length="206" mass="23977">MSNYKLVYFDGRGRAETIRYIFKLAGVKFEDKRYEMSDWPAVKPTIPTFQLPMLEIDGKIILQSKSMIMYLARKHNLYGKDEFEGMCIDMIIDTADDVVPPWDLIFFSTTEEEKAKHTKNFQEVEVPLIYSRLERLRALEHMHAGDYFVSNKLTAADLHFASMVEVANVYFPNSLAKFPVLKAVFDRVVSNPVIAEWRKVRPVTPW</sequence>
<dbReference type="RefSeq" id="XP_038060557.1">
    <property type="nucleotide sequence ID" value="XM_038204629.1"/>
</dbReference>
<dbReference type="InterPro" id="IPR036249">
    <property type="entry name" value="Thioredoxin-like_sf"/>
</dbReference>
<organism evidence="3 4">
    <name type="scientific">Patiria miniata</name>
    <name type="common">Bat star</name>
    <name type="synonym">Asterina miniata</name>
    <dbReference type="NCBI Taxonomy" id="46514"/>
    <lineage>
        <taxon>Eukaryota</taxon>
        <taxon>Metazoa</taxon>
        <taxon>Echinodermata</taxon>
        <taxon>Eleutherozoa</taxon>
        <taxon>Asterozoa</taxon>
        <taxon>Asteroidea</taxon>
        <taxon>Valvatacea</taxon>
        <taxon>Valvatida</taxon>
        <taxon>Asterinidae</taxon>
        <taxon>Patiria</taxon>
    </lineage>
</organism>
<dbReference type="GO" id="GO:0006749">
    <property type="term" value="P:glutathione metabolic process"/>
    <property type="evidence" value="ECO:0007669"/>
    <property type="project" value="TreeGrafter"/>
</dbReference>
<dbReference type="InterPro" id="IPR036282">
    <property type="entry name" value="Glutathione-S-Trfase_C_sf"/>
</dbReference>
<dbReference type="Gene3D" id="3.40.30.10">
    <property type="entry name" value="Glutaredoxin"/>
    <property type="match status" value="1"/>
</dbReference>
<dbReference type="OrthoDB" id="414243at2759"/>
<keyword evidence="4" id="KW-1185">Reference proteome</keyword>
<dbReference type="CDD" id="cd03039">
    <property type="entry name" value="GST_N_Sigma_like"/>
    <property type="match status" value="1"/>
</dbReference>
<dbReference type="InterPro" id="IPR010987">
    <property type="entry name" value="Glutathione-S-Trfase_C-like"/>
</dbReference>
<dbReference type="SFLD" id="SFLDG00363">
    <property type="entry name" value="AMPS_(cytGST):_Alpha-__Mu-__Pi"/>
    <property type="match status" value="1"/>
</dbReference>
<dbReference type="InterPro" id="IPR004046">
    <property type="entry name" value="GST_C"/>
</dbReference>
<evidence type="ECO:0000313" key="3">
    <source>
        <dbReference type="EnsemblMetazoa" id="XP_038060557.1"/>
    </source>
</evidence>